<sequence length="335" mass="37517">MKGVLETRELPSPALESNPLADVARRQLRVYLPPGYNEGSQRYPTVYFLHAFSNSGASWTNVSAFGLNALDRLDGLIEAGTIPPVIGVFPDGWTALGGSQWINSDAIGRYRDYVAKDVLGFVDRTYRTLPKAASRAVVGHSSGGYGALVMGRYHPELFSHLGSHAGDCYFEYCYLPDLPKAAGALLKAGGVEAWYQDFKKRSRETKPRSDDFTVINVLAMAAAYSPKKGEPLNLELPFDPQTGRLKLDVWNRWLVHDPVRFVPKFLDAFKKMKSVFLDCGTRDEFNLRWGTRMLAEEFKASGAELCHEEFEDSHSGVTYRFERSLGFLVPRMARE</sequence>
<evidence type="ECO:0000313" key="1">
    <source>
        <dbReference type="EMBL" id="KFE69414.1"/>
    </source>
</evidence>
<dbReference type="RefSeq" id="WP_044186606.1">
    <property type="nucleotide sequence ID" value="NZ_JMCB01000004.1"/>
</dbReference>
<dbReference type="OrthoDB" id="9803578at2"/>
<dbReference type="PATRIC" id="fig|394096.3.peg.2488"/>
<dbReference type="SUPFAM" id="SSF53474">
    <property type="entry name" value="alpha/beta-Hydrolases"/>
    <property type="match status" value="1"/>
</dbReference>
<proteinExistence type="predicted"/>
<dbReference type="InterPro" id="IPR050583">
    <property type="entry name" value="Mycobacterial_A85_antigen"/>
</dbReference>
<name>A0A085WP01_9BACT</name>
<gene>
    <name evidence="1" type="ORF">DB31_6389</name>
</gene>
<dbReference type="PANTHER" id="PTHR48098">
    <property type="entry name" value="ENTEROCHELIN ESTERASE-RELATED"/>
    <property type="match status" value="1"/>
</dbReference>
<accession>A0A085WP01</accession>
<dbReference type="EMBL" id="JMCB01000004">
    <property type="protein sequence ID" value="KFE69414.1"/>
    <property type="molecule type" value="Genomic_DNA"/>
</dbReference>
<dbReference type="InterPro" id="IPR000801">
    <property type="entry name" value="Esterase-like"/>
</dbReference>
<dbReference type="STRING" id="394096.DB31_6389"/>
<dbReference type="Pfam" id="PF00756">
    <property type="entry name" value="Esterase"/>
    <property type="match status" value="1"/>
</dbReference>
<reference evidence="1 2" key="1">
    <citation type="submission" date="2014-04" db="EMBL/GenBank/DDBJ databases">
        <title>Genome assembly of Hyalangium minutum DSM 14724.</title>
        <authorList>
            <person name="Sharma G."/>
            <person name="Subramanian S."/>
        </authorList>
    </citation>
    <scope>NUCLEOTIDE SEQUENCE [LARGE SCALE GENOMIC DNA]</scope>
    <source>
        <strain evidence="1 2">DSM 14724</strain>
    </source>
</reference>
<evidence type="ECO:0000313" key="2">
    <source>
        <dbReference type="Proteomes" id="UP000028725"/>
    </source>
</evidence>
<keyword evidence="2" id="KW-1185">Reference proteome</keyword>
<organism evidence="1 2">
    <name type="scientific">Hyalangium minutum</name>
    <dbReference type="NCBI Taxonomy" id="394096"/>
    <lineage>
        <taxon>Bacteria</taxon>
        <taxon>Pseudomonadati</taxon>
        <taxon>Myxococcota</taxon>
        <taxon>Myxococcia</taxon>
        <taxon>Myxococcales</taxon>
        <taxon>Cystobacterineae</taxon>
        <taxon>Archangiaceae</taxon>
        <taxon>Hyalangium</taxon>
    </lineage>
</organism>
<dbReference type="Proteomes" id="UP000028725">
    <property type="component" value="Unassembled WGS sequence"/>
</dbReference>
<comment type="caution">
    <text evidence="1">The sequence shown here is derived from an EMBL/GenBank/DDBJ whole genome shotgun (WGS) entry which is preliminary data.</text>
</comment>
<dbReference type="AlphaFoldDB" id="A0A085WP01"/>
<protein>
    <submittedName>
        <fullName evidence="1">Putative esterase</fullName>
    </submittedName>
</protein>
<dbReference type="InterPro" id="IPR029058">
    <property type="entry name" value="AB_hydrolase_fold"/>
</dbReference>
<dbReference type="Gene3D" id="3.40.50.1820">
    <property type="entry name" value="alpha/beta hydrolase"/>
    <property type="match status" value="1"/>
</dbReference>